<accession>A0AAU7DRZ0</accession>
<dbReference type="AlphaFoldDB" id="A0AAU7DRZ0"/>
<organism evidence="2">
    <name type="scientific">Jonesiaceae bacterium BS-20</name>
    <dbReference type="NCBI Taxonomy" id="3120821"/>
    <lineage>
        <taxon>Bacteria</taxon>
        <taxon>Bacillati</taxon>
        <taxon>Actinomycetota</taxon>
        <taxon>Actinomycetes</taxon>
        <taxon>Micrococcales</taxon>
        <taxon>Jonesiaceae</taxon>
    </lineage>
</organism>
<evidence type="ECO:0000256" key="1">
    <source>
        <dbReference type="SAM" id="MobiDB-lite"/>
    </source>
</evidence>
<gene>
    <name evidence="2" type="ORF">V5R04_09390</name>
</gene>
<reference evidence="2" key="1">
    <citation type="submission" date="2024-02" db="EMBL/GenBank/DDBJ databases">
        <title>Tomenella chthoni gen. nov. sp. nov., a member of the family Jonesiaceae isolated from bat guano.</title>
        <authorList>
            <person name="Miller S.L."/>
            <person name="King J."/>
            <person name="Sankaranarayanan K."/>
            <person name="Lawson P.A."/>
        </authorList>
    </citation>
    <scope>NUCLEOTIDE SEQUENCE</scope>
    <source>
        <strain evidence="2">BS-20</strain>
    </source>
</reference>
<dbReference type="EMBL" id="CP146203">
    <property type="protein sequence ID" value="XBH20459.1"/>
    <property type="molecule type" value="Genomic_DNA"/>
</dbReference>
<proteinExistence type="predicted"/>
<protein>
    <submittedName>
        <fullName evidence="2">Uncharacterized protein</fullName>
    </submittedName>
</protein>
<name>A0AAU7DRZ0_9MICO</name>
<evidence type="ECO:0000313" key="2">
    <source>
        <dbReference type="EMBL" id="XBH20459.1"/>
    </source>
</evidence>
<sequence length="115" mass="12077">MTITALAPTGEVRQTSSTGGQKGTKPERYDLSPTPVLQALGMALGAPFTAETGQHLLARIMQNLVTNWGKPHEGDPQPDGDPIIAVACDALTTLARSHGETAPNSRRGMARTCTP</sequence>
<feature type="region of interest" description="Disordered" evidence="1">
    <location>
        <begin position="1"/>
        <end position="32"/>
    </location>
</feature>